<feature type="domain" description="Large ribosomal subunit protein uL11 C-terminal" evidence="5">
    <location>
        <begin position="77"/>
        <end position="145"/>
    </location>
</feature>
<evidence type="ECO:0008006" key="9">
    <source>
        <dbReference type="Google" id="ProtNLM"/>
    </source>
</evidence>
<dbReference type="GO" id="GO:0022625">
    <property type="term" value="C:cytosolic large ribosomal subunit"/>
    <property type="evidence" value="ECO:0007669"/>
    <property type="project" value="TreeGrafter"/>
</dbReference>
<evidence type="ECO:0000256" key="1">
    <source>
        <dbReference type="ARBA" id="ARBA00010537"/>
    </source>
</evidence>
<dbReference type="Gene3D" id="3.30.1550.10">
    <property type="entry name" value="Ribosomal protein L11/L12, N-terminal domain"/>
    <property type="match status" value="1"/>
</dbReference>
<name>A0A7S3SK57_9SPIT</name>
<dbReference type="CDD" id="cd00349">
    <property type="entry name" value="Ribosomal_L11"/>
    <property type="match status" value="1"/>
</dbReference>
<dbReference type="AlphaFoldDB" id="A0A7S3SK57"/>
<dbReference type="PANTHER" id="PTHR11661">
    <property type="entry name" value="60S RIBOSOMAL PROTEIN L12"/>
    <property type="match status" value="1"/>
</dbReference>
<dbReference type="HAMAP" id="MF_00736">
    <property type="entry name" value="Ribosomal_uL11"/>
    <property type="match status" value="1"/>
</dbReference>
<dbReference type="PROSITE" id="PS00359">
    <property type="entry name" value="RIBOSOMAL_L11"/>
    <property type="match status" value="1"/>
</dbReference>
<dbReference type="InterPro" id="IPR020785">
    <property type="entry name" value="Ribosomal_uL11_CS"/>
</dbReference>
<dbReference type="InterPro" id="IPR000911">
    <property type="entry name" value="Ribosomal_uL11"/>
</dbReference>
<evidence type="ECO:0000313" key="8">
    <source>
        <dbReference type="EMBL" id="CAE0557053.1"/>
    </source>
</evidence>
<dbReference type="FunFam" id="1.10.10.250:FF:000002">
    <property type="entry name" value="60S ribosomal protein L12"/>
    <property type="match status" value="1"/>
</dbReference>
<evidence type="ECO:0000256" key="2">
    <source>
        <dbReference type="ARBA" id="ARBA00022980"/>
    </source>
</evidence>
<evidence type="ECO:0000259" key="6">
    <source>
        <dbReference type="Pfam" id="PF03946"/>
    </source>
</evidence>
<evidence type="ECO:0000256" key="4">
    <source>
        <dbReference type="RuleBase" id="RU003978"/>
    </source>
</evidence>
<dbReference type="GO" id="GO:0006412">
    <property type="term" value="P:translation"/>
    <property type="evidence" value="ECO:0007669"/>
    <property type="project" value="InterPro"/>
</dbReference>
<dbReference type="SMART" id="SM00649">
    <property type="entry name" value="RL11"/>
    <property type="match status" value="1"/>
</dbReference>
<dbReference type="InterPro" id="IPR036769">
    <property type="entry name" value="Ribosomal_uL11_C_sf"/>
</dbReference>
<dbReference type="InterPro" id="IPR020784">
    <property type="entry name" value="Ribosomal_uL11_N"/>
</dbReference>
<dbReference type="Gene3D" id="1.10.10.250">
    <property type="entry name" value="Ribosomal protein L11, C-terminal domain"/>
    <property type="match status" value="1"/>
</dbReference>
<dbReference type="GO" id="GO:0003735">
    <property type="term" value="F:structural constituent of ribosome"/>
    <property type="evidence" value="ECO:0007669"/>
    <property type="project" value="InterPro"/>
</dbReference>
<evidence type="ECO:0000256" key="3">
    <source>
        <dbReference type="ARBA" id="ARBA00023274"/>
    </source>
</evidence>
<dbReference type="InterPro" id="IPR020783">
    <property type="entry name" value="Ribosomal_uL11_C"/>
</dbReference>
<organism evidence="8">
    <name type="scientific">Strombidinopsis acuminata</name>
    <dbReference type="NCBI Taxonomy" id="141414"/>
    <lineage>
        <taxon>Eukaryota</taxon>
        <taxon>Sar</taxon>
        <taxon>Alveolata</taxon>
        <taxon>Ciliophora</taxon>
        <taxon>Intramacronucleata</taxon>
        <taxon>Spirotrichea</taxon>
        <taxon>Choreotrichia</taxon>
        <taxon>Choreotrichida</taxon>
        <taxon>Strombidinopsidae</taxon>
        <taxon>Strombidinopsis</taxon>
    </lineage>
</organism>
<keyword evidence="2 4" id="KW-0689">Ribosomal protein</keyword>
<dbReference type="Pfam" id="PF03946">
    <property type="entry name" value="Ribosomal_L11_N"/>
    <property type="match status" value="1"/>
</dbReference>
<evidence type="ECO:0000259" key="5">
    <source>
        <dbReference type="Pfam" id="PF00298"/>
    </source>
</evidence>
<dbReference type="EMBL" id="HBIQ01047870">
    <property type="protein sequence ID" value="CAE0557051.1"/>
    <property type="molecule type" value="Transcribed_RNA"/>
</dbReference>
<dbReference type="GO" id="GO:0070180">
    <property type="term" value="F:large ribosomal subunit rRNA binding"/>
    <property type="evidence" value="ECO:0007669"/>
    <property type="project" value="TreeGrafter"/>
</dbReference>
<evidence type="ECO:0000313" key="7">
    <source>
        <dbReference type="EMBL" id="CAE0557051.1"/>
    </source>
</evidence>
<sequence>MPPKPAADPNEKKYIYIKVVGGEVAGAATLAPKCAPVGLPPKKVGEDIQKATTEWKGIKINIEIMVQNRQCHVTVLPSAAPLVLKALKEPPRDRKKVKNVVHNGNLKIDDIVEIAKKLRPKSFAAEFEGTVKEVLGTCVSVGCTVDNKDPRDVQKLIDAGEIEVNGE</sequence>
<dbReference type="SUPFAM" id="SSF46906">
    <property type="entry name" value="Ribosomal protein L11, C-terminal domain"/>
    <property type="match status" value="1"/>
</dbReference>
<dbReference type="EMBL" id="HBIQ01047871">
    <property type="protein sequence ID" value="CAE0557053.1"/>
    <property type="molecule type" value="Transcribed_RNA"/>
</dbReference>
<dbReference type="InterPro" id="IPR036796">
    <property type="entry name" value="Ribosomal_uL11_N_sf"/>
</dbReference>
<keyword evidence="3 4" id="KW-0687">Ribonucleoprotein</keyword>
<accession>A0A7S3SK57</accession>
<dbReference type="FunFam" id="3.30.1550.10:FF:000011">
    <property type="entry name" value="LSU ribosomal protein L11P"/>
    <property type="match status" value="1"/>
</dbReference>
<comment type="similarity">
    <text evidence="1 4">Belongs to the universal ribosomal protein uL11 family.</text>
</comment>
<reference evidence="8" key="1">
    <citation type="submission" date="2021-01" db="EMBL/GenBank/DDBJ databases">
        <authorList>
            <person name="Corre E."/>
            <person name="Pelletier E."/>
            <person name="Niang G."/>
            <person name="Scheremetjew M."/>
            <person name="Finn R."/>
            <person name="Kale V."/>
            <person name="Holt S."/>
            <person name="Cochrane G."/>
            <person name="Meng A."/>
            <person name="Brown T."/>
            <person name="Cohen L."/>
        </authorList>
    </citation>
    <scope>NUCLEOTIDE SEQUENCE</scope>
    <source>
        <strain evidence="8">SPMC142</strain>
    </source>
</reference>
<protein>
    <recommendedName>
        <fullName evidence="9">60S ribosomal protein L12</fullName>
    </recommendedName>
</protein>
<gene>
    <name evidence="7" type="ORF">SACU0126_LOCUS15198</name>
    <name evidence="8" type="ORF">SACU0126_LOCUS15199</name>
</gene>
<proteinExistence type="inferred from homology"/>
<feature type="domain" description="Large ribosomal subunit protein uL11 N-terminal" evidence="6">
    <location>
        <begin position="15"/>
        <end position="70"/>
    </location>
</feature>
<dbReference type="SUPFAM" id="SSF54747">
    <property type="entry name" value="Ribosomal L11/L12e N-terminal domain"/>
    <property type="match status" value="1"/>
</dbReference>
<dbReference type="Pfam" id="PF00298">
    <property type="entry name" value="Ribosomal_L11"/>
    <property type="match status" value="1"/>
</dbReference>
<dbReference type="PANTHER" id="PTHR11661:SF2">
    <property type="entry name" value="LARGE RIBOSOMAL SUBUNIT PROTEIN UL11"/>
    <property type="match status" value="1"/>
</dbReference>